<dbReference type="PRINTS" id="PR00455">
    <property type="entry name" value="HTHTETR"/>
</dbReference>
<dbReference type="EMBL" id="LT629690">
    <property type="protein sequence ID" value="SDE65971.1"/>
    <property type="molecule type" value="Genomic_DNA"/>
</dbReference>
<dbReference type="PROSITE" id="PS50977">
    <property type="entry name" value="HTH_TETR_2"/>
    <property type="match status" value="1"/>
</dbReference>
<keyword evidence="3" id="KW-0804">Transcription</keyword>
<dbReference type="Gene3D" id="1.10.357.10">
    <property type="entry name" value="Tetracycline Repressor, domain 2"/>
    <property type="match status" value="1"/>
</dbReference>
<feature type="DNA-binding region" description="H-T-H motif" evidence="4">
    <location>
        <begin position="50"/>
        <end position="69"/>
    </location>
</feature>
<reference evidence="6 7" key="1">
    <citation type="submission" date="2016-10" db="EMBL/GenBank/DDBJ databases">
        <authorList>
            <person name="de Groot N.N."/>
        </authorList>
    </citation>
    <scope>NUCLEOTIDE SEQUENCE [LARGE SCALE GENOMIC DNA]</scope>
    <source>
        <strain evidence="6 7">GAS232</strain>
    </source>
</reference>
<evidence type="ECO:0000256" key="4">
    <source>
        <dbReference type="PROSITE-ProRule" id="PRU00335"/>
    </source>
</evidence>
<dbReference type="InterPro" id="IPR050109">
    <property type="entry name" value="HTH-type_TetR-like_transc_reg"/>
</dbReference>
<keyword evidence="1" id="KW-0805">Transcription regulation</keyword>
<dbReference type="Proteomes" id="UP000182427">
    <property type="component" value="Chromosome I"/>
</dbReference>
<dbReference type="OrthoDB" id="9796019at2"/>
<evidence type="ECO:0000313" key="7">
    <source>
        <dbReference type="Proteomes" id="UP000182427"/>
    </source>
</evidence>
<dbReference type="PANTHER" id="PTHR30055">
    <property type="entry name" value="HTH-TYPE TRANSCRIPTIONAL REGULATOR RUTR"/>
    <property type="match status" value="1"/>
</dbReference>
<dbReference type="SUPFAM" id="SSF46689">
    <property type="entry name" value="Homeodomain-like"/>
    <property type="match status" value="1"/>
</dbReference>
<dbReference type="InterPro" id="IPR001647">
    <property type="entry name" value="HTH_TetR"/>
</dbReference>
<keyword evidence="7" id="KW-1185">Reference proteome</keyword>
<sequence length="218" mass="24504">MQEIFQRGKILSTASEAVSRRGRPRSDEAHQAILKAALEEVFAVGFRALGIDVIAAKAGVGKATIYRRWPNKAAVVMDAFLAEVGPGTGFPRAPRAVDRIRMQMEAQSKAFRSKYGVLIKSLLGEAQFDPELAEAFRERWIMPRRRMAREVLEEAIQQGDLREDIDFDAAIDMLYAPIYYRLQIGTGPISEQYVRGIFEQVMSGLGRKEKTATARLKR</sequence>
<dbReference type="Pfam" id="PF00440">
    <property type="entry name" value="TetR_N"/>
    <property type="match status" value="1"/>
</dbReference>
<dbReference type="GO" id="GO:0003700">
    <property type="term" value="F:DNA-binding transcription factor activity"/>
    <property type="evidence" value="ECO:0007669"/>
    <property type="project" value="TreeGrafter"/>
</dbReference>
<evidence type="ECO:0000259" key="5">
    <source>
        <dbReference type="PROSITE" id="PS50977"/>
    </source>
</evidence>
<accession>A0A1G7EQM3</accession>
<proteinExistence type="predicted"/>
<organism evidence="6 7">
    <name type="scientific">Terriglobus roseus</name>
    <dbReference type="NCBI Taxonomy" id="392734"/>
    <lineage>
        <taxon>Bacteria</taxon>
        <taxon>Pseudomonadati</taxon>
        <taxon>Acidobacteriota</taxon>
        <taxon>Terriglobia</taxon>
        <taxon>Terriglobales</taxon>
        <taxon>Acidobacteriaceae</taxon>
        <taxon>Terriglobus</taxon>
    </lineage>
</organism>
<evidence type="ECO:0000256" key="3">
    <source>
        <dbReference type="ARBA" id="ARBA00023163"/>
    </source>
</evidence>
<dbReference type="GO" id="GO:0000976">
    <property type="term" value="F:transcription cis-regulatory region binding"/>
    <property type="evidence" value="ECO:0007669"/>
    <property type="project" value="TreeGrafter"/>
</dbReference>
<keyword evidence="2 4" id="KW-0238">DNA-binding</keyword>
<name>A0A1G7EQM3_9BACT</name>
<dbReference type="Pfam" id="PF16859">
    <property type="entry name" value="TetR_C_11"/>
    <property type="match status" value="1"/>
</dbReference>
<dbReference type="InterPro" id="IPR011075">
    <property type="entry name" value="TetR_C"/>
</dbReference>
<feature type="domain" description="HTH tetR-type" evidence="5">
    <location>
        <begin position="27"/>
        <end position="87"/>
    </location>
</feature>
<protein>
    <submittedName>
        <fullName evidence="6">Transcriptional regulator, TetR family</fullName>
    </submittedName>
</protein>
<evidence type="ECO:0000313" key="6">
    <source>
        <dbReference type="EMBL" id="SDE65971.1"/>
    </source>
</evidence>
<dbReference type="SUPFAM" id="SSF48498">
    <property type="entry name" value="Tetracyclin repressor-like, C-terminal domain"/>
    <property type="match status" value="1"/>
</dbReference>
<evidence type="ECO:0000256" key="2">
    <source>
        <dbReference type="ARBA" id="ARBA00023125"/>
    </source>
</evidence>
<dbReference type="InterPro" id="IPR036271">
    <property type="entry name" value="Tet_transcr_reg_TetR-rel_C_sf"/>
</dbReference>
<dbReference type="InterPro" id="IPR009057">
    <property type="entry name" value="Homeodomain-like_sf"/>
</dbReference>
<dbReference type="PANTHER" id="PTHR30055:SF148">
    <property type="entry name" value="TETR-FAMILY TRANSCRIPTIONAL REGULATOR"/>
    <property type="match status" value="1"/>
</dbReference>
<evidence type="ECO:0000256" key="1">
    <source>
        <dbReference type="ARBA" id="ARBA00023015"/>
    </source>
</evidence>
<dbReference type="AlphaFoldDB" id="A0A1G7EQM3"/>
<dbReference type="Gene3D" id="1.10.10.60">
    <property type="entry name" value="Homeodomain-like"/>
    <property type="match status" value="1"/>
</dbReference>
<gene>
    <name evidence="6" type="ORF">SAMN05444167_0062</name>
</gene>